<evidence type="ECO:0000259" key="4">
    <source>
        <dbReference type="PROSITE" id="PS51819"/>
    </source>
</evidence>
<dbReference type="AlphaFoldDB" id="A0AAP8QAL4"/>
<dbReference type="InterPro" id="IPR000335">
    <property type="entry name" value="Bleomycin-R"/>
</dbReference>
<dbReference type="Pfam" id="PF00903">
    <property type="entry name" value="Glyoxalase"/>
    <property type="match status" value="1"/>
</dbReference>
<evidence type="ECO:0000313" key="6">
    <source>
        <dbReference type="Proteomes" id="UP000239759"/>
    </source>
</evidence>
<dbReference type="Proteomes" id="UP000239759">
    <property type="component" value="Unassembled WGS sequence"/>
</dbReference>
<dbReference type="PROSITE" id="PS51819">
    <property type="entry name" value="VOC"/>
    <property type="match status" value="1"/>
</dbReference>
<dbReference type="InterPro" id="IPR004360">
    <property type="entry name" value="Glyas_Fos-R_dOase_dom"/>
</dbReference>
<evidence type="ECO:0000256" key="3">
    <source>
        <dbReference type="ARBA" id="ARBA00023251"/>
    </source>
</evidence>
<evidence type="ECO:0000313" key="5">
    <source>
        <dbReference type="EMBL" id="PPA93151.1"/>
    </source>
</evidence>
<accession>A0AAP8QAL4</accession>
<comment type="caution">
    <text evidence="5">The sequence shown here is derived from an EMBL/GenBank/DDBJ whole genome shotgun (WGS) entry which is preliminary data.</text>
</comment>
<organism evidence="5 6">
    <name type="scientific">Brevibacillus laterosporus</name>
    <name type="common">Bacillus laterosporus</name>
    <dbReference type="NCBI Taxonomy" id="1465"/>
    <lineage>
        <taxon>Bacteria</taxon>
        <taxon>Bacillati</taxon>
        <taxon>Bacillota</taxon>
        <taxon>Bacilli</taxon>
        <taxon>Bacillales</taxon>
        <taxon>Paenibacillaceae</taxon>
        <taxon>Brevibacillus</taxon>
    </lineage>
</organism>
<keyword evidence="3" id="KW-0046">Antibiotic resistance</keyword>
<dbReference type="InterPro" id="IPR029068">
    <property type="entry name" value="Glyas_Bleomycin-R_OHBP_Dase"/>
</dbReference>
<dbReference type="InterPro" id="IPR037523">
    <property type="entry name" value="VOC_core"/>
</dbReference>
<proteinExistence type="inferred from homology"/>
<evidence type="ECO:0000256" key="1">
    <source>
        <dbReference type="ARBA" id="ARBA00011051"/>
    </source>
</evidence>
<gene>
    <name evidence="5" type="ORF">C4A77_20045</name>
</gene>
<reference evidence="5 6" key="1">
    <citation type="submission" date="2018-02" db="EMBL/GenBank/DDBJ databases">
        <title>Comparative analysis of genomes of three Brevibacillus laterosporus strains producers of potent antimicrobials isolated from silage.</title>
        <authorList>
            <person name="Kojic M."/>
            <person name="Miljkovic M."/>
            <person name="Studholme D."/>
            <person name="Filipic B."/>
        </authorList>
    </citation>
    <scope>NUCLEOTIDE SEQUENCE [LARGE SCALE GENOMIC DNA]</scope>
    <source>
        <strain evidence="5 6">BGSP11</strain>
    </source>
</reference>
<name>A0AAP8QAL4_BRELA</name>
<protein>
    <recommendedName>
        <fullName evidence="2">Bleomycin resistance protein</fullName>
    </recommendedName>
</protein>
<comment type="similarity">
    <text evidence="1">Belongs to the bleomycin resistance protein family.</text>
</comment>
<dbReference type="GO" id="GO:0046677">
    <property type="term" value="P:response to antibiotic"/>
    <property type="evidence" value="ECO:0007669"/>
    <property type="project" value="UniProtKB-KW"/>
</dbReference>
<evidence type="ECO:0000256" key="2">
    <source>
        <dbReference type="ARBA" id="ARBA00021572"/>
    </source>
</evidence>
<feature type="domain" description="VOC" evidence="4">
    <location>
        <begin position="3"/>
        <end position="108"/>
    </location>
</feature>
<sequence length="108" mass="12183">MRMLGAIPALPVTDIVKSGDFYRDKLGFTLVYHEEGFAIVECNHVQIHLWVANDESWRTRNVLSPIVSGAESFLAGTTSCRISVEDIDELYQRIQQLGILHSNGHLRD</sequence>
<dbReference type="Gene3D" id="3.10.180.10">
    <property type="entry name" value="2,3-Dihydroxybiphenyl 1,2-Dioxygenase, domain 1"/>
    <property type="match status" value="1"/>
</dbReference>
<dbReference type="EMBL" id="PRKQ01000030">
    <property type="protein sequence ID" value="PPA93151.1"/>
    <property type="molecule type" value="Genomic_DNA"/>
</dbReference>
<dbReference type="SUPFAM" id="SSF54593">
    <property type="entry name" value="Glyoxalase/Bleomycin resistance protein/Dihydroxybiphenyl dioxygenase"/>
    <property type="match status" value="1"/>
</dbReference>
<dbReference type="PRINTS" id="PR00311">
    <property type="entry name" value="BLEOMYCINRST"/>
</dbReference>